<dbReference type="Proteomes" id="UP000199400">
    <property type="component" value="Unassembled WGS sequence"/>
</dbReference>
<organism evidence="1 2">
    <name type="scientific">Nannocystis exedens</name>
    <dbReference type="NCBI Taxonomy" id="54"/>
    <lineage>
        <taxon>Bacteria</taxon>
        <taxon>Pseudomonadati</taxon>
        <taxon>Myxococcota</taxon>
        <taxon>Polyangia</taxon>
        <taxon>Nannocystales</taxon>
        <taxon>Nannocystaceae</taxon>
        <taxon>Nannocystis</taxon>
    </lineage>
</organism>
<name>A0A1I1WH03_9BACT</name>
<protein>
    <recommendedName>
        <fullName evidence="3">Leucine Rich repeat-containing protein</fullName>
    </recommendedName>
</protein>
<evidence type="ECO:0000313" key="1">
    <source>
        <dbReference type="EMBL" id="SFD94485.1"/>
    </source>
</evidence>
<keyword evidence="2" id="KW-1185">Reference proteome</keyword>
<proteinExistence type="predicted"/>
<sequence>MRELWGNFTRFSADGVAALAAAPRLRRLARLHLTCQAIEWELGPLARAPWLSSLQWLRCGAWDEDAPARSELHAVAPDLQVL</sequence>
<reference evidence="2" key="1">
    <citation type="submission" date="2016-10" db="EMBL/GenBank/DDBJ databases">
        <authorList>
            <person name="Varghese N."/>
            <person name="Submissions S."/>
        </authorList>
    </citation>
    <scope>NUCLEOTIDE SEQUENCE [LARGE SCALE GENOMIC DNA]</scope>
    <source>
        <strain evidence="2">ATCC 25963</strain>
    </source>
</reference>
<dbReference type="EMBL" id="FOMX01000006">
    <property type="protein sequence ID" value="SFD94485.1"/>
    <property type="molecule type" value="Genomic_DNA"/>
</dbReference>
<accession>A0A1I1WH03</accession>
<evidence type="ECO:0000313" key="2">
    <source>
        <dbReference type="Proteomes" id="UP000199400"/>
    </source>
</evidence>
<gene>
    <name evidence="1" type="ORF">SAMN02745121_02354</name>
</gene>
<dbReference type="RefSeq" id="WP_096326111.1">
    <property type="nucleotide sequence ID" value="NZ_FOMX01000006.1"/>
</dbReference>
<evidence type="ECO:0008006" key="3">
    <source>
        <dbReference type="Google" id="ProtNLM"/>
    </source>
</evidence>
<dbReference type="AlphaFoldDB" id="A0A1I1WH03"/>